<comment type="caution">
    <text evidence="2">The sequence shown here is derived from an EMBL/GenBank/DDBJ whole genome shotgun (WGS) entry which is preliminary data.</text>
</comment>
<dbReference type="EMBL" id="JBHULX010000003">
    <property type="protein sequence ID" value="MFD2590077.1"/>
    <property type="molecule type" value="Genomic_DNA"/>
</dbReference>
<dbReference type="RefSeq" id="WP_378255837.1">
    <property type="nucleotide sequence ID" value="NZ_JBHSJV010000001.1"/>
</dbReference>
<keyword evidence="3" id="KW-1185">Reference proteome</keyword>
<gene>
    <name evidence="2" type="ORF">ACFSTE_04495</name>
</gene>
<feature type="domain" description="DUF7000" evidence="1">
    <location>
        <begin position="4"/>
        <end position="158"/>
    </location>
</feature>
<evidence type="ECO:0000313" key="3">
    <source>
        <dbReference type="Proteomes" id="UP001597459"/>
    </source>
</evidence>
<sequence>MKKLQQHIAEYNKQMKLGSIPKTYQKLMKYLMGLRAYFIRQYANEFVIGSFYQGYMDISYFPITPKVLKAQQLKIGLIFNHEKMQFENWLVGQNKQVQKEYWLLCKEQQWDQYPLSSTAQNSIIKHPIIKNPDFEQLDILTKTIEKETLQFITAITNTFPNR</sequence>
<reference evidence="3" key="1">
    <citation type="journal article" date="2019" name="Int. J. Syst. Evol. Microbiol.">
        <title>The Global Catalogue of Microorganisms (GCM) 10K type strain sequencing project: providing services to taxonomists for standard genome sequencing and annotation.</title>
        <authorList>
            <consortium name="The Broad Institute Genomics Platform"/>
            <consortium name="The Broad Institute Genome Sequencing Center for Infectious Disease"/>
            <person name="Wu L."/>
            <person name="Ma J."/>
        </authorList>
    </citation>
    <scope>NUCLEOTIDE SEQUENCE [LARGE SCALE GENOMIC DNA]</scope>
    <source>
        <strain evidence="3">KCTC 42423</strain>
    </source>
</reference>
<protein>
    <submittedName>
        <fullName evidence="2">DUF7000 family protein</fullName>
    </submittedName>
</protein>
<dbReference type="InterPro" id="IPR054269">
    <property type="entry name" value="DUF7000"/>
</dbReference>
<organism evidence="2 3">
    <name type="scientific">Aquimarina hainanensis</name>
    <dbReference type="NCBI Taxonomy" id="1578017"/>
    <lineage>
        <taxon>Bacteria</taxon>
        <taxon>Pseudomonadati</taxon>
        <taxon>Bacteroidota</taxon>
        <taxon>Flavobacteriia</taxon>
        <taxon>Flavobacteriales</taxon>
        <taxon>Flavobacteriaceae</taxon>
        <taxon>Aquimarina</taxon>
    </lineage>
</organism>
<name>A0ABW5N385_9FLAO</name>
<proteinExistence type="predicted"/>
<evidence type="ECO:0000259" key="1">
    <source>
        <dbReference type="Pfam" id="PF22526"/>
    </source>
</evidence>
<dbReference type="Pfam" id="PF22526">
    <property type="entry name" value="DUF7000"/>
    <property type="match status" value="1"/>
</dbReference>
<accession>A0ABW5N385</accession>
<evidence type="ECO:0000313" key="2">
    <source>
        <dbReference type="EMBL" id="MFD2590077.1"/>
    </source>
</evidence>
<dbReference type="Proteomes" id="UP001597459">
    <property type="component" value="Unassembled WGS sequence"/>
</dbReference>